<feature type="domain" description="Aminoacyl-transfer RNA synthetases class-II family profile" evidence="4">
    <location>
        <begin position="14"/>
        <end position="315"/>
    </location>
</feature>
<dbReference type="GO" id="GO:0005524">
    <property type="term" value="F:ATP binding"/>
    <property type="evidence" value="ECO:0007669"/>
    <property type="project" value="UniProtKB-KW"/>
</dbReference>
<reference evidence="5 6" key="1">
    <citation type="submission" date="2017-09" db="EMBL/GenBank/DDBJ databases">
        <title>Depth-based differentiation of microbial function through sediment-hosted aquifers and enrichment of novel symbionts in the deep terrestrial subsurface.</title>
        <authorList>
            <person name="Probst A.J."/>
            <person name="Ladd B."/>
            <person name="Jarett J.K."/>
            <person name="Geller-Mcgrath D.E."/>
            <person name="Sieber C.M."/>
            <person name="Emerson J.B."/>
            <person name="Anantharaman K."/>
            <person name="Thomas B.C."/>
            <person name="Malmstrom R."/>
            <person name="Stieglmeier M."/>
            <person name="Klingl A."/>
            <person name="Woyke T."/>
            <person name="Ryan C.M."/>
            <person name="Banfield J.F."/>
        </authorList>
    </citation>
    <scope>NUCLEOTIDE SEQUENCE [LARGE SCALE GENOMIC DNA]</scope>
    <source>
        <strain evidence="5">CG11_big_fil_rev_8_21_14_0_20_40_12</strain>
    </source>
</reference>
<dbReference type="Proteomes" id="UP000231371">
    <property type="component" value="Unassembled WGS sequence"/>
</dbReference>
<dbReference type="PROSITE" id="PS50862">
    <property type="entry name" value="AA_TRNA_LIGASE_II"/>
    <property type="match status" value="1"/>
</dbReference>
<comment type="caution">
    <text evidence="5">The sequence shown here is derived from an EMBL/GenBank/DDBJ whole genome shotgun (WGS) entry which is preliminary data.</text>
</comment>
<gene>
    <name evidence="5" type="ORF">COV89_00710</name>
</gene>
<dbReference type="AlphaFoldDB" id="A0A2H0KGL3"/>
<dbReference type="GO" id="GO:0006430">
    <property type="term" value="P:lysyl-tRNA aminoacylation"/>
    <property type="evidence" value="ECO:0007669"/>
    <property type="project" value="InterPro"/>
</dbReference>
<protein>
    <recommendedName>
        <fullName evidence="4">Aminoacyl-transfer RNA synthetases class-II family profile domain-containing protein</fullName>
    </recommendedName>
</protein>
<dbReference type="InterPro" id="IPR004364">
    <property type="entry name" value="Aa-tRNA-synt_II"/>
</dbReference>
<evidence type="ECO:0000313" key="6">
    <source>
        <dbReference type="Proteomes" id="UP000231371"/>
    </source>
</evidence>
<keyword evidence="1" id="KW-0436">Ligase</keyword>
<evidence type="ECO:0000313" key="5">
    <source>
        <dbReference type="EMBL" id="PIQ70382.1"/>
    </source>
</evidence>
<sequence>MTKINKQIIKTKANILKSIRDFFGKEGFLEIDTPTLVSSPDPSPFNEVFKIEGKNLYLTPSPEFNIKKLISLGLKNVYQITKAYRDWQENDPLHLNEFTILEWYRDNADYSDLMTDCENLLNHIIKNLIYQKRKIDLSPPWQRISCKEAFGKYAQVNLDEFLEIRNAQRICKNKGYQVNERNSWEELYHQIFLNEVEPKLPKEQPLILYDYPSPLAALSKIKDTDPRYTERFEFYIGGLEMGNGYSELTDWKEQEKRLKADLITRKEKGMKVFDYDHEFVNALKSGIPKTAGIAVGIDRLVMLFTDCADIHEVAPLSL</sequence>
<dbReference type="PANTHER" id="PTHR42918">
    <property type="entry name" value="LYSYL-TRNA SYNTHETASE"/>
    <property type="match status" value="1"/>
</dbReference>
<dbReference type="Gene3D" id="3.30.930.10">
    <property type="entry name" value="Bira Bifunctional Protein, Domain 2"/>
    <property type="match status" value="1"/>
</dbReference>
<proteinExistence type="predicted"/>
<organism evidence="5 6">
    <name type="scientific">Candidatus Shapirobacteria bacterium CG11_big_fil_rev_8_21_14_0_20_40_12</name>
    <dbReference type="NCBI Taxonomy" id="1974889"/>
    <lineage>
        <taxon>Bacteria</taxon>
        <taxon>Candidatus Shapironibacteriota</taxon>
    </lineage>
</organism>
<evidence type="ECO:0000259" key="4">
    <source>
        <dbReference type="PROSITE" id="PS50862"/>
    </source>
</evidence>
<evidence type="ECO:0000256" key="1">
    <source>
        <dbReference type="ARBA" id="ARBA00022598"/>
    </source>
</evidence>
<name>A0A2H0KGL3_9BACT</name>
<dbReference type="NCBIfam" id="TIGR00462">
    <property type="entry name" value="genX"/>
    <property type="match status" value="1"/>
</dbReference>
<dbReference type="Pfam" id="PF00152">
    <property type="entry name" value="tRNA-synt_2"/>
    <property type="match status" value="1"/>
</dbReference>
<dbReference type="GO" id="GO:0000049">
    <property type="term" value="F:tRNA binding"/>
    <property type="evidence" value="ECO:0007669"/>
    <property type="project" value="TreeGrafter"/>
</dbReference>
<dbReference type="PANTHER" id="PTHR42918:SF6">
    <property type="entry name" value="ELONGATION FACTOR P--(R)-BETA-LYSINE LIGASE"/>
    <property type="match status" value="1"/>
</dbReference>
<dbReference type="EMBL" id="PCVI01000012">
    <property type="protein sequence ID" value="PIQ70382.1"/>
    <property type="molecule type" value="Genomic_DNA"/>
</dbReference>
<dbReference type="SUPFAM" id="SSF55681">
    <property type="entry name" value="Class II aaRS and biotin synthetases"/>
    <property type="match status" value="1"/>
</dbReference>
<keyword evidence="3" id="KW-0067">ATP-binding</keyword>
<accession>A0A2H0KGL3</accession>
<evidence type="ECO:0000256" key="2">
    <source>
        <dbReference type="ARBA" id="ARBA00022741"/>
    </source>
</evidence>
<dbReference type="InterPro" id="IPR045864">
    <property type="entry name" value="aa-tRNA-synth_II/BPL/LPL"/>
</dbReference>
<dbReference type="GO" id="GO:0004824">
    <property type="term" value="F:lysine-tRNA ligase activity"/>
    <property type="evidence" value="ECO:0007669"/>
    <property type="project" value="InterPro"/>
</dbReference>
<keyword evidence="2" id="KW-0547">Nucleotide-binding</keyword>
<dbReference type="InterPro" id="IPR004525">
    <property type="entry name" value="EpmA"/>
</dbReference>
<dbReference type="NCBIfam" id="NF006828">
    <property type="entry name" value="PRK09350.1"/>
    <property type="match status" value="1"/>
</dbReference>
<dbReference type="InterPro" id="IPR006195">
    <property type="entry name" value="aa-tRNA-synth_II"/>
</dbReference>
<dbReference type="GO" id="GO:0005829">
    <property type="term" value="C:cytosol"/>
    <property type="evidence" value="ECO:0007669"/>
    <property type="project" value="TreeGrafter"/>
</dbReference>
<evidence type="ECO:0000256" key="3">
    <source>
        <dbReference type="ARBA" id="ARBA00022840"/>
    </source>
</evidence>